<dbReference type="KEGG" id="svl:Strvi_6425"/>
<dbReference type="HOGENOM" id="CLU_2541279_0_0_11"/>
<proteinExistence type="predicted"/>
<evidence type="ECO:0000313" key="1">
    <source>
        <dbReference type="EMBL" id="AEM85864.1"/>
    </source>
</evidence>
<dbReference type="Proteomes" id="UP000008703">
    <property type="component" value="Chromosome"/>
</dbReference>
<accession>G2P863</accession>
<gene>
    <name evidence="1" type="ORF">Strvi_6425</name>
</gene>
<keyword evidence="2" id="KW-1185">Reference proteome</keyword>
<name>G2P863_STRV4</name>
<sequence>MTWTDTYESVAVQKGTDLGVAIRGTEQAPDILQRTRGFLSIAGPRGDYHRLPHDLPVEQQRLKATTASHALLAPVTASTSTPP</sequence>
<organism evidence="1 2">
    <name type="scientific">Streptomyces violaceusniger (strain Tu 4113)</name>
    <dbReference type="NCBI Taxonomy" id="653045"/>
    <lineage>
        <taxon>Bacteria</taxon>
        <taxon>Bacillati</taxon>
        <taxon>Actinomycetota</taxon>
        <taxon>Actinomycetes</taxon>
        <taxon>Kitasatosporales</taxon>
        <taxon>Streptomycetaceae</taxon>
        <taxon>Streptomyces</taxon>
        <taxon>Streptomyces violaceusniger group</taxon>
    </lineage>
</organism>
<dbReference type="EMBL" id="CP002994">
    <property type="protein sequence ID" value="AEM85864.1"/>
    <property type="molecule type" value="Genomic_DNA"/>
</dbReference>
<evidence type="ECO:0000313" key="2">
    <source>
        <dbReference type="Proteomes" id="UP000008703"/>
    </source>
</evidence>
<reference evidence="1" key="1">
    <citation type="submission" date="2011-08" db="EMBL/GenBank/DDBJ databases">
        <title>Complete sequence of chromosome of Streptomyces violaceusniger Tu 4113.</title>
        <authorList>
            <consortium name="US DOE Joint Genome Institute"/>
            <person name="Lucas S."/>
            <person name="Han J."/>
            <person name="Lapidus A."/>
            <person name="Cheng J.-F."/>
            <person name="Goodwin L."/>
            <person name="Pitluck S."/>
            <person name="Peters L."/>
            <person name="Ivanova N."/>
            <person name="Daligault H."/>
            <person name="Detter J.C."/>
            <person name="Han C."/>
            <person name="Tapia R."/>
            <person name="Land M."/>
            <person name="Hauser L."/>
            <person name="Kyrpides N."/>
            <person name="Ivanova N."/>
            <person name="Pagani I."/>
            <person name="Hagen A."/>
            <person name="Katz L."/>
            <person name="Fiedler H.-P."/>
            <person name="Keasling J."/>
            <person name="Fortman J."/>
            <person name="Woyke T."/>
        </authorList>
    </citation>
    <scope>NUCLEOTIDE SEQUENCE [LARGE SCALE GENOMIC DNA]</scope>
    <source>
        <strain evidence="1">Tu 4113</strain>
    </source>
</reference>
<dbReference type="AlphaFoldDB" id="G2P863"/>
<protein>
    <submittedName>
        <fullName evidence="1">Uncharacterized protein</fullName>
    </submittedName>
</protein>